<keyword evidence="1" id="KW-0732">Signal</keyword>
<dbReference type="Proteomes" id="UP000275199">
    <property type="component" value="Unassembled WGS sequence"/>
</dbReference>
<evidence type="ECO:0000256" key="1">
    <source>
        <dbReference type="SAM" id="SignalP"/>
    </source>
</evidence>
<reference evidence="2 3" key="1">
    <citation type="submission" date="2018-11" db="EMBL/GenBank/DDBJ databases">
        <authorList>
            <person name="Jang G.I."/>
            <person name="Hwang C.Y."/>
        </authorList>
    </citation>
    <scope>NUCLEOTIDE SEQUENCE [LARGE SCALE GENOMIC DNA]</scope>
    <source>
        <strain evidence="2 3">SSM26</strain>
    </source>
</reference>
<accession>A0ABX9XJJ7</accession>
<proteinExistence type="predicted"/>
<keyword evidence="3" id="KW-1185">Reference proteome</keyword>
<evidence type="ECO:0000313" key="2">
    <source>
        <dbReference type="EMBL" id="ROZ82523.1"/>
    </source>
</evidence>
<dbReference type="Pfam" id="PF09829">
    <property type="entry name" value="DUF2057"/>
    <property type="match status" value="1"/>
</dbReference>
<dbReference type="EMBL" id="RKKU01000021">
    <property type="protein sequence ID" value="ROZ82523.1"/>
    <property type="molecule type" value="Genomic_DNA"/>
</dbReference>
<comment type="caution">
    <text evidence="2">The sequence shown here is derived from an EMBL/GenBank/DDBJ whole genome shotgun (WGS) entry which is preliminary data.</text>
</comment>
<feature type="signal peptide" evidence="1">
    <location>
        <begin position="1"/>
        <end position="19"/>
    </location>
</feature>
<gene>
    <name evidence="2" type="ORF">EF096_14850</name>
</gene>
<name>A0ABX9XJJ7_9PSED</name>
<dbReference type="PROSITE" id="PS51257">
    <property type="entry name" value="PROKAR_LIPOPROTEIN"/>
    <property type="match status" value="1"/>
</dbReference>
<evidence type="ECO:0000313" key="3">
    <source>
        <dbReference type="Proteomes" id="UP000275199"/>
    </source>
</evidence>
<sequence>MRHLLCIAAAALLSACAQQAPVKLYSGAEQPVSQVVVVEMPNTLEVLDINGQPAPAANAMVGNKTRQLLLQPGEYRINAYFENGYDIGGGLSHEVVRTRSATFKIDGNAGEVWRLEFTEPNNLKEAQDMENSFSGAAVNTRTGERVATEKGPAYVSLLGQMLGSGGVAVPDAGTAIAPLGSQQQAAHSVAAVPAPSQAATPVQTLPADAATLSTLKQIWLMLSPQSREAFIDWTAQ</sequence>
<organism evidence="2 3">
    <name type="scientific">Pseudomonas neustonica</name>
    <dbReference type="NCBI Taxonomy" id="2487346"/>
    <lineage>
        <taxon>Bacteria</taxon>
        <taxon>Pseudomonadati</taxon>
        <taxon>Pseudomonadota</taxon>
        <taxon>Gammaproteobacteria</taxon>
        <taxon>Pseudomonadales</taxon>
        <taxon>Pseudomonadaceae</taxon>
        <taxon>Pseudomonas</taxon>
    </lineage>
</organism>
<protein>
    <submittedName>
        <fullName evidence="2">DUF2057 domain-containing protein</fullName>
    </submittedName>
</protein>
<feature type="chain" id="PRO_5045305481" evidence="1">
    <location>
        <begin position="20"/>
        <end position="236"/>
    </location>
</feature>
<dbReference type="InterPro" id="IPR018635">
    <property type="entry name" value="UPF0319"/>
</dbReference>
<dbReference type="RefSeq" id="WP_123890575.1">
    <property type="nucleotide sequence ID" value="NZ_RKKU01000021.1"/>
</dbReference>